<feature type="domain" description="RNA polymerase sigma-70 region 4" evidence="7">
    <location>
        <begin position="134"/>
        <end position="182"/>
    </location>
</feature>
<evidence type="ECO:0000313" key="8">
    <source>
        <dbReference type="EMBL" id="MBP1896600.1"/>
    </source>
</evidence>
<keyword evidence="2" id="KW-0805">Transcription regulation</keyword>
<evidence type="ECO:0000256" key="5">
    <source>
        <dbReference type="ARBA" id="ARBA00023163"/>
    </source>
</evidence>
<name>A0ABS4FK85_9BACL</name>
<evidence type="ECO:0000256" key="2">
    <source>
        <dbReference type="ARBA" id="ARBA00023015"/>
    </source>
</evidence>
<dbReference type="Pfam" id="PF04542">
    <property type="entry name" value="Sigma70_r2"/>
    <property type="match status" value="1"/>
</dbReference>
<organism evidence="8 9">
    <name type="scientific">Paenibacillus lactis</name>
    <dbReference type="NCBI Taxonomy" id="228574"/>
    <lineage>
        <taxon>Bacteria</taxon>
        <taxon>Bacillati</taxon>
        <taxon>Bacillota</taxon>
        <taxon>Bacilli</taxon>
        <taxon>Bacillales</taxon>
        <taxon>Paenibacillaceae</taxon>
        <taxon>Paenibacillus</taxon>
    </lineage>
</organism>
<feature type="domain" description="RNA polymerase sigma-70 region 2" evidence="6">
    <location>
        <begin position="33"/>
        <end position="100"/>
    </location>
</feature>
<dbReference type="PANTHER" id="PTHR43133:SF60">
    <property type="entry name" value="RNA POLYMERASE SIGMA FACTOR SIGV"/>
    <property type="match status" value="1"/>
</dbReference>
<dbReference type="InterPro" id="IPR013325">
    <property type="entry name" value="RNA_pol_sigma_r2"/>
</dbReference>
<keyword evidence="5" id="KW-0804">Transcription</keyword>
<dbReference type="InterPro" id="IPR007627">
    <property type="entry name" value="RNA_pol_sigma70_r2"/>
</dbReference>
<accession>A0ABS4FK85</accession>
<dbReference type="InterPro" id="IPR036388">
    <property type="entry name" value="WH-like_DNA-bd_sf"/>
</dbReference>
<keyword evidence="3" id="KW-0731">Sigma factor</keyword>
<sequence length="191" mass="22666">MEEKEGDGFAMILEEEDWIRKAQQGDTNAMGQLFKHHYSFLYKYLLKITMDQNVAEDTAQDTVIRCMENLQRYNGTSSFSSWMITIATRLYIDRTRKRKREKRWLEEEHQRSVRRLRWQMERQGEEWTDLLDGLAGLSEEHRIAILLKHYYGYSYEEIGGMLGIPEGTVKSRTAYGIKQLRKELKKDGEQA</sequence>
<evidence type="ECO:0000256" key="4">
    <source>
        <dbReference type="ARBA" id="ARBA00023125"/>
    </source>
</evidence>
<dbReference type="SUPFAM" id="SSF88946">
    <property type="entry name" value="Sigma2 domain of RNA polymerase sigma factors"/>
    <property type="match status" value="1"/>
</dbReference>
<dbReference type="Gene3D" id="1.10.10.10">
    <property type="entry name" value="Winged helix-like DNA-binding domain superfamily/Winged helix DNA-binding domain"/>
    <property type="match status" value="1"/>
</dbReference>
<dbReference type="PANTHER" id="PTHR43133">
    <property type="entry name" value="RNA POLYMERASE ECF-TYPE SIGMA FACTO"/>
    <property type="match status" value="1"/>
</dbReference>
<dbReference type="InterPro" id="IPR039425">
    <property type="entry name" value="RNA_pol_sigma-70-like"/>
</dbReference>
<gene>
    <name evidence="8" type="ORF">J2Z18_005732</name>
</gene>
<reference evidence="8 9" key="1">
    <citation type="submission" date="2021-03" db="EMBL/GenBank/DDBJ databases">
        <title>Genomic Encyclopedia of Type Strains, Phase IV (KMG-IV): sequencing the most valuable type-strain genomes for metagenomic binning, comparative biology and taxonomic classification.</title>
        <authorList>
            <person name="Goeker M."/>
        </authorList>
    </citation>
    <scope>NUCLEOTIDE SEQUENCE [LARGE SCALE GENOMIC DNA]</scope>
    <source>
        <strain evidence="8 9">DSM 15596</strain>
    </source>
</reference>
<dbReference type="Pfam" id="PF04545">
    <property type="entry name" value="Sigma70_r4"/>
    <property type="match status" value="1"/>
</dbReference>
<comment type="similarity">
    <text evidence="1">Belongs to the sigma-70 factor family. ECF subfamily.</text>
</comment>
<dbReference type="Gene3D" id="1.10.1740.10">
    <property type="match status" value="1"/>
</dbReference>
<dbReference type="NCBIfam" id="TIGR02937">
    <property type="entry name" value="sigma70-ECF"/>
    <property type="match status" value="1"/>
</dbReference>
<dbReference type="SUPFAM" id="SSF88659">
    <property type="entry name" value="Sigma3 and sigma4 domains of RNA polymerase sigma factors"/>
    <property type="match status" value="1"/>
</dbReference>
<evidence type="ECO:0000259" key="6">
    <source>
        <dbReference type="Pfam" id="PF04542"/>
    </source>
</evidence>
<comment type="caution">
    <text evidence="8">The sequence shown here is derived from an EMBL/GenBank/DDBJ whole genome shotgun (WGS) entry which is preliminary data.</text>
</comment>
<keyword evidence="9" id="KW-1185">Reference proteome</keyword>
<dbReference type="CDD" id="cd06171">
    <property type="entry name" value="Sigma70_r4"/>
    <property type="match status" value="1"/>
</dbReference>
<dbReference type="NCBIfam" id="NF007216">
    <property type="entry name" value="PRK09638.1"/>
    <property type="match status" value="1"/>
</dbReference>
<dbReference type="Proteomes" id="UP000706926">
    <property type="component" value="Unassembled WGS sequence"/>
</dbReference>
<evidence type="ECO:0000256" key="3">
    <source>
        <dbReference type="ARBA" id="ARBA00023082"/>
    </source>
</evidence>
<dbReference type="EMBL" id="JAGGKI010000027">
    <property type="protein sequence ID" value="MBP1896600.1"/>
    <property type="molecule type" value="Genomic_DNA"/>
</dbReference>
<evidence type="ECO:0000256" key="1">
    <source>
        <dbReference type="ARBA" id="ARBA00010641"/>
    </source>
</evidence>
<dbReference type="GeneID" id="95407583"/>
<dbReference type="InterPro" id="IPR007630">
    <property type="entry name" value="RNA_pol_sigma70_r4"/>
</dbReference>
<keyword evidence="4" id="KW-0238">DNA-binding</keyword>
<evidence type="ECO:0000259" key="7">
    <source>
        <dbReference type="Pfam" id="PF04545"/>
    </source>
</evidence>
<evidence type="ECO:0000313" key="9">
    <source>
        <dbReference type="Proteomes" id="UP000706926"/>
    </source>
</evidence>
<protein>
    <submittedName>
        <fullName evidence="8">RNA polymerase sigma-70 factor (ECF subfamily)</fullName>
    </submittedName>
</protein>
<dbReference type="InterPro" id="IPR014284">
    <property type="entry name" value="RNA_pol_sigma-70_dom"/>
</dbReference>
<dbReference type="RefSeq" id="WP_007131654.1">
    <property type="nucleotide sequence ID" value="NZ_CP139098.1"/>
</dbReference>
<dbReference type="InterPro" id="IPR013324">
    <property type="entry name" value="RNA_pol_sigma_r3/r4-like"/>
</dbReference>
<proteinExistence type="inferred from homology"/>